<evidence type="ECO:0000256" key="1">
    <source>
        <dbReference type="SAM" id="Phobius"/>
    </source>
</evidence>
<keyword evidence="1" id="KW-1133">Transmembrane helix</keyword>
<gene>
    <name evidence="2" type="ORF">GCM10012284_50890</name>
</gene>
<dbReference type="Proteomes" id="UP000656042">
    <property type="component" value="Unassembled WGS sequence"/>
</dbReference>
<evidence type="ECO:0000313" key="2">
    <source>
        <dbReference type="EMBL" id="GGL09976.1"/>
    </source>
</evidence>
<reference evidence="2" key="1">
    <citation type="journal article" date="2014" name="Int. J. Syst. Evol. Microbiol.">
        <title>Complete genome sequence of Corynebacterium casei LMG S-19264T (=DSM 44701T), isolated from a smear-ripened cheese.</title>
        <authorList>
            <consortium name="US DOE Joint Genome Institute (JGI-PGF)"/>
            <person name="Walter F."/>
            <person name="Albersmeier A."/>
            <person name="Kalinowski J."/>
            <person name="Ruckert C."/>
        </authorList>
    </citation>
    <scope>NUCLEOTIDE SEQUENCE</scope>
    <source>
        <strain evidence="2">CGMCC 4.7299</strain>
    </source>
</reference>
<comment type="caution">
    <text evidence="2">The sequence shown here is derived from an EMBL/GenBank/DDBJ whole genome shotgun (WGS) entry which is preliminary data.</text>
</comment>
<keyword evidence="1" id="KW-0812">Transmembrane</keyword>
<name>A0A8J3C4X3_9ACTN</name>
<proteinExistence type="predicted"/>
<organism evidence="2 3">
    <name type="scientific">Mangrovihabitans endophyticus</name>
    <dbReference type="NCBI Taxonomy" id="1751298"/>
    <lineage>
        <taxon>Bacteria</taxon>
        <taxon>Bacillati</taxon>
        <taxon>Actinomycetota</taxon>
        <taxon>Actinomycetes</taxon>
        <taxon>Micromonosporales</taxon>
        <taxon>Micromonosporaceae</taxon>
        <taxon>Mangrovihabitans</taxon>
    </lineage>
</organism>
<keyword evidence="1" id="KW-0472">Membrane</keyword>
<dbReference type="RefSeq" id="WP_189081830.1">
    <property type="nucleotide sequence ID" value="NZ_BMMX01000033.1"/>
</dbReference>
<dbReference type="AlphaFoldDB" id="A0A8J3C4X3"/>
<reference evidence="2" key="2">
    <citation type="submission" date="2020-09" db="EMBL/GenBank/DDBJ databases">
        <authorList>
            <person name="Sun Q."/>
            <person name="Zhou Y."/>
        </authorList>
    </citation>
    <scope>NUCLEOTIDE SEQUENCE</scope>
    <source>
        <strain evidence="2">CGMCC 4.7299</strain>
    </source>
</reference>
<protein>
    <submittedName>
        <fullName evidence="2">Uncharacterized protein</fullName>
    </submittedName>
</protein>
<evidence type="ECO:0000313" key="3">
    <source>
        <dbReference type="Proteomes" id="UP000656042"/>
    </source>
</evidence>
<dbReference type="EMBL" id="BMMX01000033">
    <property type="protein sequence ID" value="GGL09976.1"/>
    <property type="molecule type" value="Genomic_DNA"/>
</dbReference>
<feature type="transmembrane region" description="Helical" evidence="1">
    <location>
        <begin position="39"/>
        <end position="60"/>
    </location>
</feature>
<keyword evidence="3" id="KW-1185">Reference proteome</keyword>
<accession>A0A8J3C4X3</accession>
<sequence>MPYQVRDVLASVQDAPPTPQTTTDDIIARAGRIRTRRMAVAATGSAATVLAVLIAAATALGGTGGGQHSPVPYPAGPAVGTQFTPPDGFRTVFGEYRTGAYRIGPVGQVTATYQRVPVYRDGQTWQGDDGRTYPLTDGMLTFYQPGVYDPGKLGTGNPAFTYGPTFDVTIAGQPGFGREITPQPYASAGVQIGESQAPEDVTHRTVLAWQYAPDAWATFTPENERNVSTAEAVQIASAVTAKPARQLRVPYRLGFVPEGWQVVAVTQTPETVSTSVSELWLHDGPVPQADADQPIDLGFPGVRIAVMKGDAKDPDINGKDGVHCYPAAKGCTVIDGDYLVDISGRDIEDKTSGASAAEVRKIAEGMRLGDLTDQSTWNPVTG</sequence>